<dbReference type="GO" id="GO:0005886">
    <property type="term" value="C:plasma membrane"/>
    <property type="evidence" value="ECO:0007669"/>
    <property type="project" value="TreeGrafter"/>
</dbReference>
<proteinExistence type="predicted"/>
<dbReference type="SUPFAM" id="SSF103473">
    <property type="entry name" value="MFS general substrate transporter"/>
    <property type="match status" value="1"/>
</dbReference>
<keyword evidence="2" id="KW-0813">Transport</keyword>
<dbReference type="InterPro" id="IPR036259">
    <property type="entry name" value="MFS_trans_sf"/>
</dbReference>
<dbReference type="Proteomes" id="UP000552757">
    <property type="component" value="Unassembled WGS sequence"/>
</dbReference>
<feature type="transmembrane region" description="Helical" evidence="6">
    <location>
        <begin position="85"/>
        <end position="103"/>
    </location>
</feature>
<keyword evidence="9" id="KW-1185">Reference proteome</keyword>
<feature type="transmembrane region" description="Helical" evidence="6">
    <location>
        <begin position="246"/>
        <end position="264"/>
    </location>
</feature>
<evidence type="ECO:0000313" key="9">
    <source>
        <dbReference type="Proteomes" id="UP000552757"/>
    </source>
</evidence>
<dbReference type="InterPro" id="IPR011701">
    <property type="entry name" value="MFS"/>
</dbReference>
<evidence type="ECO:0000256" key="2">
    <source>
        <dbReference type="ARBA" id="ARBA00022448"/>
    </source>
</evidence>
<feature type="transmembrane region" description="Helical" evidence="6">
    <location>
        <begin position="12"/>
        <end position="33"/>
    </location>
</feature>
<feature type="transmembrane region" description="Helical" evidence="6">
    <location>
        <begin position="271"/>
        <end position="291"/>
    </location>
</feature>
<keyword evidence="5 6" id="KW-0472">Membrane</keyword>
<dbReference type="PANTHER" id="PTHR23501">
    <property type="entry name" value="MAJOR FACILITATOR SUPERFAMILY"/>
    <property type="match status" value="1"/>
</dbReference>
<reference evidence="8 9" key="1">
    <citation type="submission" date="2020-08" db="EMBL/GenBank/DDBJ databases">
        <title>Genomic Encyclopedia of Type Strains, Phase IV (KMG-IV): sequencing the most valuable type-strain genomes for metagenomic binning, comparative biology and taxonomic classification.</title>
        <authorList>
            <person name="Goeker M."/>
        </authorList>
    </citation>
    <scope>NUCLEOTIDE SEQUENCE [LARGE SCALE GENOMIC DNA]</scope>
    <source>
        <strain evidence="8 9">DSM 29348</strain>
    </source>
</reference>
<dbReference type="GO" id="GO:0012505">
    <property type="term" value="C:endomembrane system"/>
    <property type="evidence" value="ECO:0007669"/>
    <property type="project" value="UniProtKB-SubCell"/>
</dbReference>
<feature type="transmembrane region" description="Helical" evidence="6">
    <location>
        <begin position="297"/>
        <end position="318"/>
    </location>
</feature>
<evidence type="ECO:0000259" key="7">
    <source>
        <dbReference type="PROSITE" id="PS50850"/>
    </source>
</evidence>
<dbReference type="PANTHER" id="PTHR23501:SF191">
    <property type="entry name" value="VACUOLAR BASIC AMINO ACID TRANSPORTER 4"/>
    <property type="match status" value="1"/>
</dbReference>
<accession>A0A7W6GPR2</accession>
<dbReference type="EMBL" id="JACIEB010000005">
    <property type="protein sequence ID" value="MBB3982817.1"/>
    <property type="molecule type" value="Genomic_DNA"/>
</dbReference>
<keyword evidence="3 6" id="KW-0812">Transmembrane</keyword>
<dbReference type="InterPro" id="IPR020846">
    <property type="entry name" value="MFS_dom"/>
</dbReference>
<organism evidence="8 9">
    <name type="scientific">Sphingobium fontiphilum</name>
    <dbReference type="NCBI Taxonomy" id="944425"/>
    <lineage>
        <taxon>Bacteria</taxon>
        <taxon>Pseudomonadati</taxon>
        <taxon>Pseudomonadota</taxon>
        <taxon>Alphaproteobacteria</taxon>
        <taxon>Sphingomonadales</taxon>
        <taxon>Sphingomonadaceae</taxon>
        <taxon>Sphingobium</taxon>
    </lineage>
</organism>
<dbReference type="RefSeq" id="WP_246344624.1">
    <property type="nucleotide sequence ID" value="NZ_JACIEB010000005.1"/>
</dbReference>
<evidence type="ECO:0000256" key="4">
    <source>
        <dbReference type="ARBA" id="ARBA00022989"/>
    </source>
</evidence>
<feature type="transmembrane region" description="Helical" evidence="6">
    <location>
        <begin position="53"/>
        <end position="73"/>
    </location>
</feature>
<feature type="transmembrane region" description="Helical" evidence="6">
    <location>
        <begin position="330"/>
        <end position="350"/>
    </location>
</feature>
<dbReference type="PROSITE" id="PS50850">
    <property type="entry name" value="MFS"/>
    <property type="match status" value="1"/>
</dbReference>
<gene>
    <name evidence="8" type="ORF">GGR44_002483</name>
</gene>
<feature type="transmembrane region" description="Helical" evidence="6">
    <location>
        <begin position="147"/>
        <end position="167"/>
    </location>
</feature>
<feature type="transmembrane region" description="Helical" evidence="6">
    <location>
        <begin position="115"/>
        <end position="135"/>
    </location>
</feature>
<dbReference type="AlphaFoldDB" id="A0A7W6GPR2"/>
<evidence type="ECO:0000256" key="3">
    <source>
        <dbReference type="ARBA" id="ARBA00022692"/>
    </source>
</evidence>
<dbReference type="Pfam" id="PF07690">
    <property type="entry name" value="MFS_1"/>
    <property type="match status" value="1"/>
</dbReference>
<evidence type="ECO:0000256" key="5">
    <source>
        <dbReference type="ARBA" id="ARBA00023136"/>
    </source>
</evidence>
<dbReference type="GO" id="GO:0022857">
    <property type="term" value="F:transmembrane transporter activity"/>
    <property type="evidence" value="ECO:0007669"/>
    <property type="project" value="InterPro"/>
</dbReference>
<comment type="caution">
    <text evidence="8">The sequence shown here is derived from an EMBL/GenBank/DDBJ whole genome shotgun (WGS) entry which is preliminary data.</text>
</comment>
<evidence type="ECO:0000313" key="8">
    <source>
        <dbReference type="EMBL" id="MBB3982817.1"/>
    </source>
</evidence>
<sequence length="394" mass="40346">MTQGGDAATQVPGPLGLLALLTSSIFPMLGLFALGPALPRVAAAFSADPNAELLAQLIGGAAGFSFALSSPIVGGMIDRWGYKPVYLVSLVAFALFGTLPYVLDSLPVILVTRLFLGVCVAGAMTAGLAGIGALPAAERPRLYGRNAMFTSVGAVIVFPTVGALSTLGWRLPFLIHLVALLVIPLAMTLPARANPETRATIPEGRGLGVGPELLLLAAFIGLVMYVGPMFAPFYVRSIGVTDPRLAAIPLSAMSLGSLLVTSFYGRLHGRFGAIGLFVATLVLSGAGLLSAGLSTHLAMFVVSMFAVSCGLALFAPNLNSYIAATSTNMARGIGWAMSAMFAVQVAFPFLARELSQSAGPAAVFHAFGGCALVTGLALAALARRGSGRKQPGPA</sequence>
<feature type="transmembrane region" description="Helical" evidence="6">
    <location>
        <begin position="213"/>
        <end position="234"/>
    </location>
</feature>
<feature type="domain" description="Major facilitator superfamily (MFS) profile" evidence="7">
    <location>
        <begin position="16"/>
        <end position="386"/>
    </location>
</feature>
<name>A0A7W6GPR2_9SPHN</name>
<dbReference type="Gene3D" id="1.20.1250.20">
    <property type="entry name" value="MFS general substrate transporter like domains"/>
    <property type="match status" value="1"/>
</dbReference>
<evidence type="ECO:0000256" key="6">
    <source>
        <dbReference type="SAM" id="Phobius"/>
    </source>
</evidence>
<evidence type="ECO:0000256" key="1">
    <source>
        <dbReference type="ARBA" id="ARBA00004127"/>
    </source>
</evidence>
<comment type="subcellular location">
    <subcellularLocation>
        <location evidence="1">Endomembrane system</location>
        <topology evidence="1">Multi-pass membrane protein</topology>
    </subcellularLocation>
</comment>
<feature type="transmembrane region" description="Helical" evidence="6">
    <location>
        <begin position="362"/>
        <end position="382"/>
    </location>
</feature>
<feature type="transmembrane region" description="Helical" evidence="6">
    <location>
        <begin position="173"/>
        <end position="192"/>
    </location>
</feature>
<protein>
    <submittedName>
        <fullName evidence="8">MFS family permease</fullName>
    </submittedName>
</protein>
<keyword evidence="4 6" id="KW-1133">Transmembrane helix</keyword>